<sequence>MADLLDVSPRLRQQLNAAMRSSDPRKRGKQTEDEFTLGVVVAFLHSLMEVAADICTDGQADTWLADEETITDCHLFFTFGCILIRSTNVMRRLGCILIDCGALISMTTMSIVKALDAVAELETVRDMSYRTAAGTVHAIRFKWRTVLRIASAKVKVTLFVSETEAPYAILLSRRFMKQSKMLGDYERDQYTMGDVHGRRMVVPRYDPQLKRPISGADIPVLVSLSPQLERSETNPFPAPMDPDMHTVSQDQSRRLVLQAAESLVKAVQADIPLLREDTFQTEDDEEFQSGKGWFRA</sequence>
<reference evidence="2 3" key="1">
    <citation type="journal article" date="2018" name="Nat. Ecol. Evol.">
        <title>Pezizomycetes genomes reveal the molecular basis of ectomycorrhizal truffle lifestyle.</title>
        <authorList>
            <person name="Murat C."/>
            <person name="Payen T."/>
            <person name="Noel B."/>
            <person name="Kuo A."/>
            <person name="Morin E."/>
            <person name="Chen J."/>
            <person name="Kohler A."/>
            <person name="Krizsan K."/>
            <person name="Balestrini R."/>
            <person name="Da Silva C."/>
            <person name="Montanini B."/>
            <person name="Hainaut M."/>
            <person name="Levati E."/>
            <person name="Barry K.W."/>
            <person name="Belfiori B."/>
            <person name="Cichocki N."/>
            <person name="Clum A."/>
            <person name="Dockter R.B."/>
            <person name="Fauchery L."/>
            <person name="Guy J."/>
            <person name="Iotti M."/>
            <person name="Le Tacon F."/>
            <person name="Lindquist E.A."/>
            <person name="Lipzen A."/>
            <person name="Malagnac F."/>
            <person name="Mello A."/>
            <person name="Molinier V."/>
            <person name="Miyauchi S."/>
            <person name="Poulain J."/>
            <person name="Riccioni C."/>
            <person name="Rubini A."/>
            <person name="Sitrit Y."/>
            <person name="Splivallo R."/>
            <person name="Traeger S."/>
            <person name="Wang M."/>
            <person name="Zifcakova L."/>
            <person name="Wipf D."/>
            <person name="Zambonelli A."/>
            <person name="Paolocci F."/>
            <person name="Nowrousian M."/>
            <person name="Ottonello S."/>
            <person name="Baldrian P."/>
            <person name="Spatafora J.W."/>
            <person name="Henrissat B."/>
            <person name="Nagy L.G."/>
            <person name="Aury J.M."/>
            <person name="Wincker P."/>
            <person name="Grigoriev I.V."/>
            <person name="Bonfante P."/>
            <person name="Martin F.M."/>
        </authorList>
    </citation>
    <scope>NUCLEOTIDE SEQUENCE [LARGE SCALE GENOMIC DNA]</scope>
    <source>
        <strain evidence="2 3">RN42</strain>
    </source>
</reference>
<accession>A0A3N4HZR9</accession>
<evidence type="ECO:0000313" key="2">
    <source>
        <dbReference type="EMBL" id="RPA75134.1"/>
    </source>
</evidence>
<dbReference type="InterPro" id="IPR021109">
    <property type="entry name" value="Peptidase_aspartic_dom_sf"/>
</dbReference>
<dbReference type="Proteomes" id="UP000275078">
    <property type="component" value="Unassembled WGS sequence"/>
</dbReference>
<protein>
    <submittedName>
        <fullName evidence="2">Uncharacterized protein</fullName>
    </submittedName>
</protein>
<evidence type="ECO:0000313" key="3">
    <source>
        <dbReference type="Proteomes" id="UP000275078"/>
    </source>
</evidence>
<dbReference type="EMBL" id="ML119771">
    <property type="protein sequence ID" value="RPA75134.1"/>
    <property type="molecule type" value="Genomic_DNA"/>
</dbReference>
<dbReference type="Gene3D" id="2.40.70.10">
    <property type="entry name" value="Acid Proteases"/>
    <property type="match status" value="1"/>
</dbReference>
<dbReference type="AlphaFoldDB" id="A0A3N4HZR9"/>
<organism evidence="2 3">
    <name type="scientific">Ascobolus immersus RN42</name>
    <dbReference type="NCBI Taxonomy" id="1160509"/>
    <lineage>
        <taxon>Eukaryota</taxon>
        <taxon>Fungi</taxon>
        <taxon>Dikarya</taxon>
        <taxon>Ascomycota</taxon>
        <taxon>Pezizomycotina</taxon>
        <taxon>Pezizomycetes</taxon>
        <taxon>Pezizales</taxon>
        <taxon>Ascobolaceae</taxon>
        <taxon>Ascobolus</taxon>
    </lineage>
</organism>
<feature type="region of interest" description="Disordered" evidence="1">
    <location>
        <begin position="230"/>
        <end position="251"/>
    </location>
</feature>
<keyword evidence="3" id="KW-1185">Reference proteome</keyword>
<name>A0A3N4HZR9_ASCIM</name>
<evidence type="ECO:0000256" key="1">
    <source>
        <dbReference type="SAM" id="MobiDB-lite"/>
    </source>
</evidence>
<gene>
    <name evidence="2" type="ORF">BJ508DRAFT_332419</name>
</gene>
<proteinExistence type="predicted"/>